<dbReference type="Gene3D" id="3.90.1150.160">
    <property type="match status" value="1"/>
</dbReference>
<proteinExistence type="inferred from homology"/>
<protein>
    <submittedName>
        <fullName evidence="2">Uncharacterized protein MANES_06G000800</fullName>
    </submittedName>
</protein>
<dbReference type="AlphaFoldDB" id="A0A2P2IZR3"/>
<dbReference type="Gene3D" id="4.10.280.50">
    <property type="match status" value="1"/>
</dbReference>
<reference evidence="2" key="1">
    <citation type="submission" date="2018-02" db="EMBL/GenBank/DDBJ databases">
        <title>Rhizophora mucronata_Transcriptome.</title>
        <authorList>
            <person name="Meera S.P."/>
            <person name="Sreeshan A."/>
            <person name="Augustine A."/>
        </authorList>
    </citation>
    <scope>NUCLEOTIDE SEQUENCE</scope>
    <source>
        <tissue evidence="2">Leaf</tissue>
    </source>
</reference>
<dbReference type="PANTHER" id="PTHR43321">
    <property type="entry name" value="GLUTAMATE DECARBOXYLASE"/>
    <property type="match status" value="1"/>
</dbReference>
<dbReference type="PANTHER" id="PTHR43321:SF22">
    <property type="entry name" value="GLUTAMATE DECARBOXYLASE 5"/>
    <property type="match status" value="1"/>
</dbReference>
<sequence>MLDGNPRLNLASFVTAWMEPECNNLIMPSINKKHVDMDEYPITIELQGYEKIIENCIENATVLREGLEITGHFDIASKDVGVPLVAVSLKDCRKYTIFGISESLRRFGWIIPAYSMPPDAEHIAVLQVVNREHFSRSLVEKLISHIEHVMKEMDLLPDIVPAKAAKLMATNGGKTQEEITRYWRRLVDSKRAGVCWMPPPPCLHCFACYLLFVL</sequence>
<name>A0A2P2IZR3_RHIMU</name>
<dbReference type="EMBL" id="GGEC01006236">
    <property type="protein sequence ID" value="MBW86719.1"/>
    <property type="molecule type" value="Transcribed_RNA"/>
</dbReference>
<dbReference type="GO" id="GO:0006538">
    <property type="term" value="P:L-glutamate catabolic process"/>
    <property type="evidence" value="ECO:0007669"/>
    <property type="project" value="TreeGrafter"/>
</dbReference>
<dbReference type="InterPro" id="IPR015424">
    <property type="entry name" value="PyrdxlP-dep_Trfase"/>
</dbReference>
<dbReference type="InterPro" id="IPR010107">
    <property type="entry name" value="Glutamate_decarboxylase"/>
</dbReference>
<evidence type="ECO:0000313" key="2">
    <source>
        <dbReference type="EMBL" id="MBW86719.1"/>
    </source>
</evidence>
<dbReference type="GO" id="GO:0030170">
    <property type="term" value="F:pyridoxal phosphate binding"/>
    <property type="evidence" value="ECO:0007669"/>
    <property type="project" value="InterPro"/>
</dbReference>
<comment type="similarity">
    <text evidence="1">Belongs to the group II decarboxylase family.</text>
</comment>
<dbReference type="FunFam" id="3.90.1150.160:FF:000001">
    <property type="entry name" value="Glutamate decarboxylase"/>
    <property type="match status" value="1"/>
</dbReference>
<organism evidence="2">
    <name type="scientific">Rhizophora mucronata</name>
    <name type="common">Asiatic mangrove</name>
    <dbReference type="NCBI Taxonomy" id="61149"/>
    <lineage>
        <taxon>Eukaryota</taxon>
        <taxon>Viridiplantae</taxon>
        <taxon>Streptophyta</taxon>
        <taxon>Embryophyta</taxon>
        <taxon>Tracheophyta</taxon>
        <taxon>Spermatophyta</taxon>
        <taxon>Magnoliopsida</taxon>
        <taxon>eudicotyledons</taxon>
        <taxon>Gunneridae</taxon>
        <taxon>Pentapetalae</taxon>
        <taxon>rosids</taxon>
        <taxon>fabids</taxon>
        <taxon>Malpighiales</taxon>
        <taxon>Rhizophoraceae</taxon>
        <taxon>Rhizophora</taxon>
    </lineage>
</organism>
<dbReference type="GO" id="GO:0005829">
    <property type="term" value="C:cytosol"/>
    <property type="evidence" value="ECO:0007669"/>
    <property type="project" value="TreeGrafter"/>
</dbReference>
<evidence type="ECO:0000256" key="1">
    <source>
        <dbReference type="ARBA" id="ARBA00009533"/>
    </source>
</evidence>
<dbReference type="SUPFAM" id="SSF53383">
    <property type="entry name" value="PLP-dependent transferases"/>
    <property type="match status" value="1"/>
</dbReference>
<dbReference type="GO" id="GO:0004351">
    <property type="term" value="F:glutamate decarboxylase activity"/>
    <property type="evidence" value="ECO:0007669"/>
    <property type="project" value="InterPro"/>
</dbReference>
<accession>A0A2P2IZR3</accession>